<reference evidence="3 4" key="1">
    <citation type="submission" date="2023-07" db="EMBL/GenBank/DDBJ databases">
        <title>Sorghum-associated microbial communities from plants grown in Nebraska, USA.</title>
        <authorList>
            <person name="Schachtman D."/>
        </authorList>
    </citation>
    <scope>NUCLEOTIDE SEQUENCE [LARGE SCALE GENOMIC DNA]</scope>
    <source>
        <strain evidence="3 4">BE190</strain>
    </source>
</reference>
<accession>A0ABU1V061</accession>
<dbReference type="Gene3D" id="3.20.20.370">
    <property type="entry name" value="Glycoside hydrolase/deacetylase"/>
    <property type="match status" value="1"/>
</dbReference>
<dbReference type="InterPro" id="IPR002509">
    <property type="entry name" value="NODB_dom"/>
</dbReference>
<gene>
    <name evidence="3" type="ORF">J2X05_002865</name>
</gene>
<feature type="domain" description="NodB homology" evidence="2">
    <location>
        <begin position="34"/>
        <end position="151"/>
    </location>
</feature>
<dbReference type="Proteomes" id="UP001253595">
    <property type="component" value="Unassembled WGS sequence"/>
</dbReference>
<dbReference type="RefSeq" id="WP_310073483.1">
    <property type="nucleotide sequence ID" value="NZ_JAVDVX010000005.1"/>
</dbReference>
<organism evidence="3 4">
    <name type="scientific">Cellvibrio fibrivorans</name>
    <dbReference type="NCBI Taxonomy" id="126350"/>
    <lineage>
        <taxon>Bacteria</taxon>
        <taxon>Pseudomonadati</taxon>
        <taxon>Pseudomonadota</taxon>
        <taxon>Gammaproteobacteria</taxon>
        <taxon>Cellvibrionales</taxon>
        <taxon>Cellvibrionaceae</taxon>
        <taxon>Cellvibrio</taxon>
    </lineage>
</organism>
<feature type="chain" id="PRO_5046707062" evidence="1">
    <location>
        <begin position="24"/>
        <end position="271"/>
    </location>
</feature>
<keyword evidence="1" id="KW-0732">Signal</keyword>
<name>A0ABU1V061_9GAMM</name>
<dbReference type="InterPro" id="IPR011330">
    <property type="entry name" value="Glyco_hydro/deAcase_b/a-brl"/>
</dbReference>
<comment type="caution">
    <text evidence="3">The sequence shown here is derived from an EMBL/GenBank/DDBJ whole genome shotgun (WGS) entry which is preliminary data.</text>
</comment>
<dbReference type="CDD" id="cd10967">
    <property type="entry name" value="CE4_GLA_like_6s"/>
    <property type="match status" value="1"/>
</dbReference>
<dbReference type="EMBL" id="JAVDVX010000005">
    <property type="protein sequence ID" value="MDR7090839.1"/>
    <property type="molecule type" value="Genomic_DNA"/>
</dbReference>
<protein>
    <submittedName>
        <fullName evidence="3">Peptidoglycan/xylan/chitin deacetylase (PgdA/CDA1 family)</fullName>
    </submittedName>
</protein>
<evidence type="ECO:0000313" key="4">
    <source>
        <dbReference type="Proteomes" id="UP001253595"/>
    </source>
</evidence>
<keyword evidence="4" id="KW-1185">Reference proteome</keyword>
<proteinExistence type="predicted"/>
<sequence>MTIKIPYLLIGIGLALGTHASLAAEKSFTWPNGAKAAVNLAYDDALDSQLDNAIPTLNKYKLKGTFYLNVVSPTLTTRLSDWRAAAKKGHELGNHSIFHQCSKSSPGREWVPADRDLDKVSVVQMQDQVKVTNAFLHSIDGKTERTYTPPCIDLKASGSNYVDGLKSEFVAIKAGFGGVTPDMKTLDPYVVPVDFPNGVTGEQLIAVVKEAAAKGTMANFTFHGIGGDHLVVSKEAHEELVKYLAANKDIYWTDTFVNIMKYVKAQQQKSQ</sequence>
<evidence type="ECO:0000259" key="2">
    <source>
        <dbReference type="Pfam" id="PF01522"/>
    </source>
</evidence>
<dbReference type="SUPFAM" id="SSF88713">
    <property type="entry name" value="Glycoside hydrolase/deacetylase"/>
    <property type="match status" value="1"/>
</dbReference>
<dbReference type="Pfam" id="PF01522">
    <property type="entry name" value="Polysacc_deac_1"/>
    <property type="match status" value="1"/>
</dbReference>
<evidence type="ECO:0000256" key="1">
    <source>
        <dbReference type="SAM" id="SignalP"/>
    </source>
</evidence>
<evidence type="ECO:0000313" key="3">
    <source>
        <dbReference type="EMBL" id="MDR7090839.1"/>
    </source>
</evidence>
<feature type="signal peptide" evidence="1">
    <location>
        <begin position="1"/>
        <end position="23"/>
    </location>
</feature>